<proteinExistence type="predicted"/>
<dbReference type="InterPro" id="IPR008920">
    <property type="entry name" value="TF_FadR/GntR_C"/>
</dbReference>
<dbReference type="GO" id="GO:0003700">
    <property type="term" value="F:DNA-binding transcription factor activity"/>
    <property type="evidence" value="ECO:0007669"/>
    <property type="project" value="InterPro"/>
</dbReference>
<dbReference type="InterPro" id="IPR000524">
    <property type="entry name" value="Tscrpt_reg_HTH_GntR"/>
</dbReference>
<dbReference type="PANTHER" id="PTHR43537">
    <property type="entry name" value="TRANSCRIPTIONAL REGULATOR, GNTR FAMILY"/>
    <property type="match status" value="1"/>
</dbReference>
<dbReference type="SUPFAM" id="SSF48008">
    <property type="entry name" value="GntR ligand-binding domain-like"/>
    <property type="match status" value="1"/>
</dbReference>
<feature type="domain" description="HTH gntR-type" evidence="4">
    <location>
        <begin position="36"/>
        <end position="103"/>
    </location>
</feature>
<gene>
    <name evidence="5" type="ORF">CAL22_08495</name>
</gene>
<accession>A0A261VPP5</accession>
<comment type="caution">
    <text evidence="5">The sequence shown here is derived from an EMBL/GenBank/DDBJ whole genome shotgun (WGS) entry which is preliminary data.</text>
</comment>
<keyword evidence="3" id="KW-0804">Transcription</keyword>
<organism evidence="5 6">
    <name type="scientific">Bordetella genomosp. 12</name>
    <dbReference type="NCBI Taxonomy" id="463035"/>
    <lineage>
        <taxon>Bacteria</taxon>
        <taxon>Pseudomonadati</taxon>
        <taxon>Pseudomonadota</taxon>
        <taxon>Betaproteobacteria</taxon>
        <taxon>Burkholderiales</taxon>
        <taxon>Alcaligenaceae</taxon>
        <taxon>Bordetella</taxon>
    </lineage>
</organism>
<evidence type="ECO:0000313" key="6">
    <source>
        <dbReference type="Proteomes" id="UP000216429"/>
    </source>
</evidence>
<evidence type="ECO:0000256" key="1">
    <source>
        <dbReference type="ARBA" id="ARBA00023015"/>
    </source>
</evidence>
<reference evidence="6" key="1">
    <citation type="submission" date="2017-05" db="EMBL/GenBank/DDBJ databases">
        <title>Complete and WGS of Bordetella genogroups.</title>
        <authorList>
            <person name="Spilker T."/>
            <person name="Lipuma J."/>
        </authorList>
    </citation>
    <scope>NUCLEOTIDE SEQUENCE [LARGE SCALE GENOMIC DNA]</scope>
    <source>
        <strain evidence="6">AU6712</strain>
    </source>
</reference>
<dbReference type="InterPro" id="IPR036388">
    <property type="entry name" value="WH-like_DNA-bd_sf"/>
</dbReference>
<evidence type="ECO:0000256" key="3">
    <source>
        <dbReference type="ARBA" id="ARBA00023163"/>
    </source>
</evidence>
<dbReference type="InterPro" id="IPR011711">
    <property type="entry name" value="GntR_C"/>
</dbReference>
<evidence type="ECO:0000256" key="2">
    <source>
        <dbReference type="ARBA" id="ARBA00023125"/>
    </source>
</evidence>
<dbReference type="PROSITE" id="PS50949">
    <property type="entry name" value="HTH_GNTR"/>
    <property type="match status" value="1"/>
</dbReference>
<keyword evidence="2" id="KW-0238">DNA-binding</keyword>
<dbReference type="SMART" id="SM00345">
    <property type="entry name" value="HTH_GNTR"/>
    <property type="match status" value="1"/>
</dbReference>
<dbReference type="Proteomes" id="UP000216429">
    <property type="component" value="Unassembled WGS sequence"/>
</dbReference>
<sequence>MRRVAGPAAAGRLRPSFLYAKIYKTSEITVPIPTRNSQAFAAYTEIKRRILGGMFTPADRLREVEVADLLAMGRTPVREALKRIQDEGLITHEPGRGLVVTTMDQQEVGELYSMREVLEGAAAAFAARHATDAEIANMQALLDEGDHGDPVTQNLRFHQAIYSAAHNRYLLRSLQSLTETTYLLGRSTLSSPQRAERSHQEHQAIVDAIRARDVQGAQDAARHHIHQALLERLKMLRQG</sequence>
<dbReference type="PANTHER" id="PTHR43537:SF24">
    <property type="entry name" value="GLUCONATE OPERON TRANSCRIPTIONAL REPRESSOR"/>
    <property type="match status" value="1"/>
</dbReference>
<name>A0A261VPP5_9BORD</name>
<keyword evidence="1" id="KW-0805">Transcription regulation</keyword>
<dbReference type="AlphaFoldDB" id="A0A261VPP5"/>
<protein>
    <submittedName>
        <fullName evidence="5">GntR family transcriptional regulator</fullName>
    </submittedName>
</protein>
<dbReference type="Gene3D" id="1.10.10.10">
    <property type="entry name" value="Winged helix-like DNA-binding domain superfamily/Winged helix DNA-binding domain"/>
    <property type="match status" value="1"/>
</dbReference>
<dbReference type="Gene3D" id="1.20.120.530">
    <property type="entry name" value="GntR ligand-binding domain-like"/>
    <property type="match status" value="1"/>
</dbReference>
<keyword evidence="6" id="KW-1185">Reference proteome</keyword>
<dbReference type="Pfam" id="PF00392">
    <property type="entry name" value="GntR"/>
    <property type="match status" value="1"/>
</dbReference>
<dbReference type="InterPro" id="IPR036390">
    <property type="entry name" value="WH_DNA-bd_sf"/>
</dbReference>
<evidence type="ECO:0000313" key="5">
    <source>
        <dbReference type="EMBL" id="OZI75193.1"/>
    </source>
</evidence>
<evidence type="ECO:0000259" key="4">
    <source>
        <dbReference type="PROSITE" id="PS50949"/>
    </source>
</evidence>
<dbReference type="GO" id="GO:0003677">
    <property type="term" value="F:DNA binding"/>
    <property type="evidence" value="ECO:0007669"/>
    <property type="project" value="UniProtKB-KW"/>
</dbReference>
<dbReference type="Pfam" id="PF07729">
    <property type="entry name" value="FCD"/>
    <property type="match status" value="1"/>
</dbReference>
<dbReference type="EMBL" id="NEVU01000002">
    <property type="protein sequence ID" value="OZI75193.1"/>
    <property type="molecule type" value="Genomic_DNA"/>
</dbReference>
<dbReference type="SMART" id="SM00895">
    <property type="entry name" value="FCD"/>
    <property type="match status" value="1"/>
</dbReference>
<dbReference type="SUPFAM" id="SSF46785">
    <property type="entry name" value="Winged helix' DNA-binding domain"/>
    <property type="match status" value="1"/>
</dbReference>